<proteinExistence type="predicted"/>
<evidence type="ECO:0000313" key="3">
    <source>
        <dbReference type="Proteomes" id="UP001303222"/>
    </source>
</evidence>
<feature type="compositionally biased region" description="Polar residues" evidence="1">
    <location>
        <begin position="102"/>
        <end position="118"/>
    </location>
</feature>
<keyword evidence="3" id="KW-1185">Reference proteome</keyword>
<reference evidence="2" key="2">
    <citation type="submission" date="2023-06" db="EMBL/GenBank/DDBJ databases">
        <authorList>
            <consortium name="Lawrence Berkeley National Laboratory"/>
            <person name="Mondo S.J."/>
            <person name="Hensen N."/>
            <person name="Bonometti L."/>
            <person name="Westerberg I."/>
            <person name="Brannstrom I.O."/>
            <person name="Guillou S."/>
            <person name="Cros-Aarteil S."/>
            <person name="Calhoun S."/>
            <person name="Haridas S."/>
            <person name="Kuo A."/>
            <person name="Pangilinan J."/>
            <person name="Riley R."/>
            <person name="Labutti K."/>
            <person name="Andreopoulos B."/>
            <person name="Lipzen A."/>
            <person name="Chen C."/>
            <person name="Yanf M."/>
            <person name="Daum C."/>
            <person name="Ng V."/>
            <person name="Clum A."/>
            <person name="Steindorff A."/>
            <person name="Ohm R."/>
            <person name="Martin F."/>
            <person name="Silar P."/>
            <person name="Natvig D."/>
            <person name="Lalanne C."/>
            <person name="Gautier V."/>
            <person name="Ament-Velasquez S.L."/>
            <person name="Kruys A."/>
            <person name="Hutchinson M.I."/>
            <person name="Powell A.J."/>
            <person name="Barry K."/>
            <person name="Miller A.N."/>
            <person name="Grigoriev I.V."/>
            <person name="Debuchy R."/>
            <person name="Gladieux P."/>
            <person name="Thoren M.H."/>
            <person name="Johannesson H."/>
        </authorList>
    </citation>
    <scope>NUCLEOTIDE SEQUENCE</scope>
    <source>
        <strain evidence="2">CBS 626.80</strain>
    </source>
</reference>
<evidence type="ECO:0000313" key="2">
    <source>
        <dbReference type="EMBL" id="KAK3950163.1"/>
    </source>
</evidence>
<feature type="region of interest" description="Disordered" evidence="1">
    <location>
        <begin position="84"/>
        <end position="118"/>
    </location>
</feature>
<evidence type="ECO:0000256" key="1">
    <source>
        <dbReference type="SAM" id="MobiDB-lite"/>
    </source>
</evidence>
<gene>
    <name evidence="2" type="ORF">QBC32DRAFT_218041</name>
</gene>
<dbReference type="EMBL" id="MU859188">
    <property type="protein sequence ID" value="KAK3950163.1"/>
    <property type="molecule type" value="Genomic_DNA"/>
</dbReference>
<comment type="caution">
    <text evidence="2">The sequence shown here is derived from an EMBL/GenBank/DDBJ whole genome shotgun (WGS) entry which is preliminary data.</text>
</comment>
<feature type="compositionally biased region" description="Basic and acidic residues" evidence="1">
    <location>
        <begin position="87"/>
        <end position="97"/>
    </location>
</feature>
<organism evidence="2 3">
    <name type="scientific">Pseudoneurospora amorphoporcata</name>
    <dbReference type="NCBI Taxonomy" id="241081"/>
    <lineage>
        <taxon>Eukaryota</taxon>
        <taxon>Fungi</taxon>
        <taxon>Dikarya</taxon>
        <taxon>Ascomycota</taxon>
        <taxon>Pezizomycotina</taxon>
        <taxon>Sordariomycetes</taxon>
        <taxon>Sordariomycetidae</taxon>
        <taxon>Sordariales</taxon>
        <taxon>Sordariaceae</taxon>
        <taxon>Pseudoneurospora</taxon>
    </lineage>
</organism>
<sequence>MNLIEVHTYHHSAPRLEMVEINTTLIPRSLTEPVEDLGAFASSVDYNDFERFLDEDRMWGVHRPALRKPLVIFSKAVQKEQVVPSVKPERKSGKEVAADASGASTSYIPSHATQQSDDIISKRERKLSTDTDVSIETCQTVETAKATDTVLTTPATAPSHPHATPELECNVQPPIVPRIIITEPHDIPLQDVDDAQLALEGQGDIPYIKALPPFSSLYDYGYLNLTRQKIEDLWIMTILNRPGCTTKYARLSCGFWYIMEDKKNVRMMLEPEYEDFLAWIGEDSEEHEYVADTYEEEEEDDEEDWAELLRWKKRYELGRGWGIVKTFNHPDYADRKYALGNDDRWYFEYNEKYRGLMQNELDLFNSRREAGSSDLVEGAEEQTSTNRLGLATIAEEEEEEC</sequence>
<dbReference type="Proteomes" id="UP001303222">
    <property type="component" value="Unassembled WGS sequence"/>
</dbReference>
<name>A0AAN6SEF9_9PEZI</name>
<protein>
    <submittedName>
        <fullName evidence="2">Uncharacterized protein</fullName>
    </submittedName>
</protein>
<reference evidence="2" key="1">
    <citation type="journal article" date="2023" name="Mol. Phylogenet. Evol.">
        <title>Genome-scale phylogeny and comparative genomics of the fungal order Sordariales.</title>
        <authorList>
            <person name="Hensen N."/>
            <person name="Bonometti L."/>
            <person name="Westerberg I."/>
            <person name="Brannstrom I.O."/>
            <person name="Guillou S."/>
            <person name="Cros-Aarteil S."/>
            <person name="Calhoun S."/>
            <person name="Haridas S."/>
            <person name="Kuo A."/>
            <person name="Mondo S."/>
            <person name="Pangilinan J."/>
            <person name="Riley R."/>
            <person name="LaButti K."/>
            <person name="Andreopoulos B."/>
            <person name="Lipzen A."/>
            <person name="Chen C."/>
            <person name="Yan M."/>
            <person name="Daum C."/>
            <person name="Ng V."/>
            <person name="Clum A."/>
            <person name="Steindorff A."/>
            <person name="Ohm R.A."/>
            <person name="Martin F."/>
            <person name="Silar P."/>
            <person name="Natvig D.O."/>
            <person name="Lalanne C."/>
            <person name="Gautier V."/>
            <person name="Ament-Velasquez S.L."/>
            <person name="Kruys A."/>
            <person name="Hutchinson M.I."/>
            <person name="Powell A.J."/>
            <person name="Barry K."/>
            <person name="Miller A.N."/>
            <person name="Grigoriev I.V."/>
            <person name="Debuchy R."/>
            <person name="Gladieux P."/>
            <person name="Hiltunen Thoren M."/>
            <person name="Johannesson H."/>
        </authorList>
    </citation>
    <scope>NUCLEOTIDE SEQUENCE</scope>
    <source>
        <strain evidence="2">CBS 626.80</strain>
    </source>
</reference>
<accession>A0AAN6SEF9</accession>
<dbReference type="AlphaFoldDB" id="A0AAN6SEF9"/>